<dbReference type="eggNOG" id="ENOG502TK69">
    <property type="taxonomic scope" value="Eukaryota"/>
</dbReference>
<evidence type="ECO:0000313" key="1">
    <source>
        <dbReference type="EMBL" id="EAU88912.2"/>
    </source>
</evidence>
<organism evidence="1 2">
    <name type="scientific">Coprinopsis cinerea (strain Okayama-7 / 130 / ATCC MYA-4618 / FGSC 9003)</name>
    <name type="common">Inky cap fungus</name>
    <name type="synonym">Hormographiella aspergillata</name>
    <dbReference type="NCBI Taxonomy" id="240176"/>
    <lineage>
        <taxon>Eukaryota</taxon>
        <taxon>Fungi</taxon>
        <taxon>Dikarya</taxon>
        <taxon>Basidiomycota</taxon>
        <taxon>Agaricomycotina</taxon>
        <taxon>Agaricomycetes</taxon>
        <taxon>Agaricomycetidae</taxon>
        <taxon>Agaricales</taxon>
        <taxon>Agaricineae</taxon>
        <taxon>Psathyrellaceae</taxon>
        <taxon>Coprinopsis</taxon>
    </lineage>
</organism>
<comment type="caution">
    <text evidence="1">The sequence shown here is derived from an EMBL/GenBank/DDBJ whole genome shotgun (WGS) entry which is preliminary data.</text>
</comment>
<protein>
    <submittedName>
        <fullName evidence="1">Uncharacterized protein</fullName>
    </submittedName>
</protein>
<dbReference type="OMA" id="ERFAFYW"/>
<dbReference type="GeneID" id="6009370"/>
<name>A8NDX2_COPC7</name>
<gene>
    <name evidence="1" type="ORF">CC1G_10558</name>
</gene>
<dbReference type="KEGG" id="cci:CC1G_10558"/>
<dbReference type="HOGENOM" id="CLU_162842_0_0_1"/>
<proteinExistence type="predicted"/>
<dbReference type="SMR" id="A8NDX2"/>
<dbReference type="RefSeq" id="XP_001832882.2">
    <property type="nucleotide sequence ID" value="XM_001832830.2"/>
</dbReference>
<dbReference type="VEuPathDB" id="FungiDB:CC1G_10558"/>
<sequence>MAIFHTGSELFIITRGPGKLTLLTWGGLNNLRSVIGAIPTENTGVTKWAVSFSHNYTRFSFIWEGQGEACYQIGNGLTRSPVGRSWSSSSTIHWGSSTVITEDVTSVVPGAVNRDKVTTAYALPDNL</sequence>
<accession>A8NDX2</accession>
<keyword evidence="2" id="KW-1185">Reference proteome</keyword>
<dbReference type="OrthoDB" id="3007625at2759"/>
<dbReference type="AlphaFoldDB" id="A8NDX2"/>
<dbReference type="Proteomes" id="UP000001861">
    <property type="component" value="Unassembled WGS sequence"/>
</dbReference>
<dbReference type="EMBL" id="AACS02000002">
    <property type="protein sequence ID" value="EAU88912.2"/>
    <property type="molecule type" value="Genomic_DNA"/>
</dbReference>
<reference evidence="1 2" key="1">
    <citation type="journal article" date="2010" name="Proc. Natl. Acad. Sci. U.S.A.">
        <title>Insights into evolution of multicellular fungi from the assembled chromosomes of the mushroom Coprinopsis cinerea (Coprinus cinereus).</title>
        <authorList>
            <person name="Stajich J.E."/>
            <person name="Wilke S.K."/>
            <person name="Ahren D."/>
            <person name="Au C.H."/>
            <person name="Birren B.W."/>
            <person name="Borodovsky M."/>
            <person name="Burns C."/>
            <person name="Canback B."/>
            <person name="Casselton L.A."/>
            <person name="Cheng C.K."/>
            <person name="Deng J."/>
            <person name="Dietrich F.S."/>
            <person name="Fargo D.C."/>
            <person name="Farman M.L."/>
            <person name="Gathman A.C."/>
            <person name="Goldberg J."/>
            <person name="Guigo R."/>
            <person name="Hoegger P.J."/>
            <person name="Hooker J.B."/>
            <person name="Huggins A."/>
            <person name="James T.Y."/>
            <person name="Kamada T."/>
            <person name="Kilaru S."/>
            <person name="Kodira C."/>
            <person name="Kues U."/>
            <person name="Kupfer D."/>
            <person name="Kwan H.S."/>
            <person name="Lomsadze A."/>
            <person name="Li W."/>
            <person name="Lilly W.W."/>
            <person name="Ma L.J."/>
            <person name="Mackey A.J."/>
            <person name="Manning G."/>
            <person name="Martin F."/>
            <person name="Muraguchi H."/>
            <person name="Natvig D.O."/>
            <person name="Palmerini H."/>
            <person name="Ramesh M.A."/>
            <person name="Rehmeyer C.J."/>
            <person name="Roe B.A."/>
            <person name="Shenoy N."/>
            <person name="Stanke M."/>
            <person name="Ter-Hovhannisyan V."/>
            <person name="Tunlid A."/>
            <person name="Velagapudi R."/>
            <person name="Vision T.J."/>
            <person name="Zeng Q."/>
            <person name="Zolan M.E."/>
            <person name="Pukkila P.J."/>
        </authorList>
    </citation>
    <scope>NUCLEOTIDE SEQUENCE [LARGE SCALE GENOMIC DNA]</scope>
    <source>
        <strain evidence="2">Okayama-7 / 130 / ATCC MYA-4618 / FGSC 9003</strain>
    </source>
</reference>
<dbReference type="InParanoid" id="A8NDX2"/>
<evidence type="ECO:0000313" key="2">
    <source>
        <dbReference type="Proteomes" id="UP000001861"/>
    </source>
</evidence>